<accession>A0A1N6JM33</accession>
<evidence type="ECO:0000256" key="2">
    <source>
        <dbReference type="ARBA" id="ARBA00023002"/>
    </source>
</evidence>
<dbReference type="RefSeq" id="WP_074296590.1">
    <property type="nucleotide sequence ID" value="NZ_FSRU01000001.1"/>
</dbReference>
<dbReference type="InterPro" id="IPR050259">
    <property type="entry name" value="SDR"/>
</dbReference>
<dbReference type="PRINTS" id="PR00080">
    <property type="entry name" value="SDRFAMILY"/>
</dbReference>
<dbReference type="InterPro" id="IPR057326">
    <property type="entry name" value="KR_dom"/>
</dbReference>
<dbReference type="GO" id="GO:0005737">
    <property type="term" value="C:cytoplasm"/>
    <property type="evidence" value="ECO:0007669"/>
    <property type="project" value="InterPro"/>
</dbReference>
<dbReference type="Gene3D" id="3.40.50.720">
    <property type="entry name" value="NAD(P)-binding Rossmann-like Domain"/>
    <property type="match status" value="1"/>
</dbReference>
<keyword evidence="2" id="KW-0560">Oxidoreductase</keyword>
<dbReference type="SMART" id="SM00822">
    <property type="entry name" value="PKS_KR"/>
    <property type="match status" value="1"/>
</dbReference>
<dbReference type="NCBIfam" id="NF009464">
    <property type="entry name" value="PRK12824.1"/>
    <property type="match status" value="1"/>
</dbReference>
<dbReference type="GO" id="GO:0018454">
    <property type="term" value="F:acetoacetyl-CoA reductase activity"/>
    <property type="evidence" value="ECO:0007669"/>
    <property type="project" value="InterPro"/>
</dbReference>
<organism evidence="4 5">
    <name type="scientific">Paraburkholderia phenazinium</name>
    <dbReference type="NCBI Taxonomy" id="60549"/>
    <lineage>
        <taxon>Bacteria</taxon>
        <taxon>Pseudomonadati</taxon>
        <taxon>Pseudomonadota</taxon>
        <taxon>Betaproteobacteria</taxon>
        <taxon>Burkholderiales</taxon>
        <taxon>Burkholderiaceae</taxon>
        <taxon>Paraburkholderia</taxon>
    </lineage>
</organism>
<comment type="similarity">
    <text evidence="1">Belongs to the short-chain dehydrogenases/reductases (SDR) family.</text>
</comment>
<dbReference type="GO" id="GO:0042619">
    <property type="term" value="P:poly-hydroxybutyrate biosynthetic process"/>
    <property type="evidence" value="ECO:0007669"/>
    <property type="project" value="InterPro"/>
</dbReference>
<sequence>MTKQIALITGGMGGIGEAIAVKLHDAGYTTVVTYSPANTGAHTWLERMEAAGRRFPAYEVDVADYDSCQQGAQRLQAEVGNVDILVNNAGITRDASFKKLDKINWDAVLRTNLDSLFNMTKPLCDGMVERGWGRIVNIASIIGSKGGFGQTNYAAAKAGMHGFTKSLALEVAKKGVTVNTVSPGFIATKMVMAVPQEVLDTKIIPQIPVGRLGQPDEVAALVLYLCSHEAAFVTGANIAINGGQHLQ</sequence>
<feature type="domain" description="Ketoreductase" evidence="3">
    <location>
        <begin position="4"/>
        <end position="184"/>
    </location>
</feature>
<dbReference type="NCBIfam" id="NF009466">
    <property type="entry name" value="PRK12826.1-2"/>
    <property type="match status" value="1"/>
</dbReference>
<dbReference type="CDD" id="cd05333">
    <property type="entry name" value="BKR_SDR_c"/>
    <property type="match status" value="1"/>
</dbReference>
<dbReference type="PROSITE" id="PS00061">
    <property type="entry name" value="ADH_SHORT"/>
    <property type="match status" value="1"/>
</dbReference>
<dbReference type="InterPro" id="IPR011283">
    <property type="entry name" value="Acetoacetyl-CoA_reductase"/>
</dbReference>
<dbReference type="AlphaFoldDB" id="A0A1N6JM33"/>
<dbReference type="NCBIfam" id="TIGR01829">
    <property type="entry name" value="AcAcCoA_reduct"/>
    <property type="match status" value="1"/>
</dbReference>
<dbReference type="PANTHER" id="PTHR42879">
    <property type="entry name" value="3-OXOACYL-(ACYL-CARRIER-PROTEIN) REDUCTASE"/>
    <property type="match status" value="1"/>
</dbReference>
<dbReference type="Proteomes" id="UP000185151">
    <property type="component" value="Unassembled WGS sequence"/>
</dbReference>
<evidence type="ECO:0000313" key="4">
    <source>
        <dbReference type="EMBL" id="SIO45227.1"/>
    </source>
</evidence>
<keyword evidence="5" id="KW-1185">Reference proteome</keyword>
<evidence type="ECO:0000256" key="1">
    <source>
        <dbReference type="ARBA" id="ARBA00006484"/>
    </source>
</evidence>
<dbReference type="Pfam" id="PF13561">
    <property type="entry name" value="adh_short_C2"/>
    <property type="match status" value="1"/>
</dbReference>
<reference evidence="4 5" key="1">
    <citation type="submission" date="2016-11" db="EMBL/GenBank/DDBJ databases">
        <authorList>
            <person name="Jaros S."/>
            <person name="Januszkiewicz K."/>
            <person name="Wedrychowicz H."/>
        </authorList>
    </citation>
    <scope>NUCLEOTIDE SEQUENCE [LARGE SCALE GENOMIC DNA]</scope>
    <source>
        <strain evidence="4 5">GAS95</strain>
    </source>
</reference>
<dbReference type="PANTHER" id="PTHR42879:SF2">
    <property type="entry name" value="3-OXOACYL-[ACYL-CARRIER-PROTEIN] REDUCTASE FABG"/>
    <property type="match status" value="1"/>
</dbReference>
<dbReference type="SUPFAM" id="SSF51735">
    <property type="entry name" value="NAD(P)-binding Rossmann-fold domains"/>
    <property type="match status" value="1"/>
</dbReference>
<gene>
    <name evidence="4" type="ORF">SAMN05444165_3321</name>
</gene>
<dbReference type="InterPro" id="IPR036291">
    <property type="entry name" value="NAD(P)-bd_dom_sf"/>
</dbReference>
<dbReference type="FunFam" id="3.40.50.720:FF:000173">
    <property type="entry name" value="3-oxoacyl-[acyl-carrier protein] reductase"/>
    <property type="match status" value="1"/>
</dbReference>
<dbReference type="PRINTS" id="PR00081">
    <property type="entry name" value="GDHRDH"/>
</dbReference>
<dbReference type="OrthoDB" id="9802564at2"/>
<dbReference type="InterPro" id="IPR020904">
    <property type="entry name" value="Sc_DH/Rdtase_CS"/>
</dbReference>
<protein>
    <submittedName>
        <fullName evidence="4">3-oxoacyl-[acyl-carrier-protein] reductase</fullName>
    </submittedName>
</protein>
<name>A0A1N6JM33_9BURK</name>
<dbReference type="InterPro" id="IPR002347">
    <property type="entry name" value="SDR_fam"/>
</dbReference>
<dbReference type="GO" id="GO:0032787">
    <property type="term" value="P:monocarboxylic acid metabolic process"/>
    <property type="evidence" value="ECO:0007669"/>
    <property type="project" value="UniProtKB-ARBA"/>
</dbReference>
<dbReference type="EMBL" id="FSRU01000001">
    <property type="protein sequence ID" value="SIO45227.1"/>
    <property type="molecule type" value="Genomic_DNA"/>
</dbReference>
<evidence type="ECO:0000313" key="5">
    <source>
        <dbReference type="Proteomes" id="UP000185151"/>
    </source>
</evidence>
<evidence type="ECO:0000259" key="3">
    <source>
        <dbReference type="SMART" id="SM00822"/>
    </source>
</evidence>
<proteinExistence type="inferred from homology"/>